<name>A0ABV1RC59_9ALTE</name>
<evidence type="ECO:0000313" key="2">
    <source>
        <dbReference type="EMBL" id="MER2490455.1"/>
    </source>
</evidence>
<evidence type="ECO:0000313" key="3">
    <source>
        <dbReference type="Proteomes" id="UP001467690"/>
    </source>
</evidence>
<dbReference type="RefSeq" id="WP_143872094.1">
    <property type="nucleotide sequence ID" value="NZ_CP041660.1"/>
</dbReference>
<feature type="transmembrane region" description="Helical" evidence="1">
    <location>
        <begin position="118"/>
        <end position="136"/>
    </location>
</feature>
<keyword evidence="1" id="KW-1133">Transmembrane helix</keyword>
<proteinExistence type="predicted"/>
<dbReference type="EMBL" id="JBELOE010000052">
    <property type="protein sequence ID" value="MER2490455.1"/>
    <property type="molecule type" value="Genomic_DNA"/>
</dbReference>
<protein>
    <submittedName>
        <fullName evidence="2">Uncharacterized protein</fullName>
    </submittedName>
</protein>
<accession>A0ABV1RC59</accession>
<keyword evidence="3" id="KW-1185">Reference proteome</keyword>
<comment type="caution">
    <text evidence="2">The sequence shown here is derived from an EMBL/GenBank/DDBJ whole genome shotgun (WGS) entry which is preliminary data.</text>
</comment>
<keyword evidence="1" id="KW-0812">Transmembrane</keyword>
<gene>
    <name evidence="2" type="ORF">ABS311_00970</name>
</gene>
<sequence>MNIQTTAQNRLNDEWVVLQKAYDKYEALSLGIKIFSIALAAYQFSANATLTLSIVLLAVCWLQDAIWKTFQARIDARLIWLEVAIKGGEVAGGFEFNLQWSKNRPSTVGLIKQYIKSALKPTVMFPYIVLILAFIFV</sequence>
<evidence type="ECO:0000256" key="1">
    <source>
        <dbReference type="SAM" id="Phobius"/>
    </source>
</evidence>
<dbReference type="Proteomes" id="UP001467690">
    <property type="component" value="Unassembled WGS sequence"/>
</dbReference>
<keyword evidence="1" id="KW-0472">Membrane</keyword>
<organism evidence="2 3">
    <name type="scientific">Catenovulum sediminis</name>
    <dbReference type="NCBI Taxonomy" id="1740262"/>
    <lineage>
        <taxon>Bacteria</taxon>
        <taxon>Pseudomonadati</taxon>
        <taxon>Pseudomonadota</taxon>
        <taxon>Gammaproteobacteria</taxon>
        <taxon>Alteromonadales</taxon>
        <taxon>Alteromonadaceae</taxon>
        <taxon>Catenovulum</taxon>
    </lineage>
</organism>
<reference evidence="2 3" key="1">
    <citation type="submission" date="2024-06" db="EMBL/GenBank/DDBJ databases">
        <authorList>
            <person name="Chen R.Y."/>
        </authorList>
    </citation>
    <scope>NUCLEOTIDE SEQUENCE [LARGE SCALE GENOMIC DNA]</scope>
    <source>
        <strain evidence="2 3">D2</strain>
    </source>
</reference>